<evidence type="ECO:0000256" key="3">
    <source>
        <dbReference type="SAM" id="SignalP"/>
    </source>
</evidence>
<proteinExistence type="inferred from homology"/>
<dbReference type="GO" id="GO:0120010">
    <property type="term" value="P:intermembrane phospholipid transfer"/>
    <property type="evidence" value="ECO:0007669"/>
    <property type="project" value="TreeGrafter"/>
</dbReference>
<reference evidence="4 5" key="1">
    <citation type="submission" date="2015-11" db="EMBL/GenBank/DDBJ databases">
        <title>Genomic analysis of 38 Legionella species identifies large and diverse effector repertoires.</title>
        <authorList>
            <person name="Burstein D."/>
            <person name="Amaro F."/>
            <person name="Zusman T."/>
            <person name="Lifshitz Z."/>
            <person name="Cohen O."/>
            <person name="Gilbert J.A."/>
            <person name="Pupko T."/>
            <person name="Shuman H.A."/>
            <person name="Segal G."/>
        </authorList>
    </citation>
    <scope>NUCLEOTIDE SEQUENCE [LARGE SCALE GENOMIC DNA]</scope>
    <source>
        <strain evidence="4 5">ATCC 700990</strain>
    </source>
</reference>
<organism evidence="4 5">
    <name type="scientific">Legionella drozanskii LLAP-1</name>
    <dbReference type="NCBI Taxonomy" id="1212489"/>
    <lineage>
        <taxon>Bacteria</taxon>
        <taxon>Pseudomonadati</taxon>
        <taxon>Pseudomonadota</taxon>
        <taxon>Gammaproteobacteria</taxon>
        <taxon>Legionellales</taxon>
        <taxon>Legionellaceae</taxon>
        <taxon>Legionella</taxon>
    </lineage>
</organism>
<dbReference type="PRINTS" id="PR01805">
    <property type="entry name" value="VACJLIPOPROT"/>
</dbReference>
<dbReference type="InterPro" id="IPR007428">
    <property type="entry name" value="MlaA"/>
</dbReference>
<name>A0A0W0SRV3_9GAMM</name>
<dbReference type="PATRIC" id="fig|1212489.4.peg.2437"/>
<evidence type="ECO:0000313" key="4">
    <source>
        <dbReference type="EMBL" id="KTC85985.1"/>
    </source>
</evidence>
<evidence type="ECO:0000313" key="5">
    <source>
        <dbReference type="Proteomes" id="UP000054736"/>
    </source>
</evidence>
<dbReference type="GO" id="GO:0016020">
    <property type="term" value="C:membrane"/>
    <property type="evidence" value="ECO:0007669"/>
    <property type="project" value="InterPro"/>
</dbReference>
<feature type="chain" id="PRO_5006912275" evidence="3">
    <location>
        <begin position="19"/>
        <end position="260"/>
    </location>
</feature>
<dbReference type="EMBL" id="LNXY01000027">
    <property type="protein sequence ID" value="KTC85985.1"/>
    <property type="molecule type" value="Genomic_DNA"/>
</dbReference>
<dbReference type="Pfam" id="PF04333">
    <property type="entry name" value="MlaA"/>
    <property type="match status" value="1"/>
</dbReference>
<dbReference type="AlphaFoldDB" id="A0A0W0SRV3"/>
<feature type="signal peptide" evidence="3">
    <location>
        <begin position="1"/>
        <end position="18"/>
    </location>
</feature>
<gene>
    <name evidence="4" type="ORF">Ldro_2310</name>
</gene>
<dbReference type="Proteomes" id="UP000054736">
    <property type="component" value="Unassembled WGS sequence"/>
</dbReference>
<evidence type="ECO:0000256" key="2">
    <source>
        <dbReference type="ARBA" id="ARBA00022729"/>
    </source>
</evidence>
<protein>
    <submittedName>
        <fullName evidence="4">Lipoprotein VacJ-like protein</fullName>
    </submittedName>
</protein>
<accession>A0A0W0SRV3</accession>
<dbReference type="PANTHER" id="PTHR30035:SF3">
    <property type="entry name" value="INTERMEMBRANE PHOSPHOLIPID TRANSPORT SYSTEM LIPOPROTEIN MLAA"/>
    <property type="match status" value="1"/>
</dbReference>
<evidence type="ECO:0000256" key="1">
    <source>
        <dbReference type="ARBA" id="ARBA00010634"/>
    </source>
</evidence>
<keyword evidence="5" id="KW-1185">Reference proteome</keyword>
<comment type="caution">
    <text evidence="4">The sequence shown here is derived from an EMBL/GenBank/DDBJ whole genome shotgun (WGS) entry which is preliminary data.</text>
</comment>
<dbReference type="PROSITE" id="PS51257">
    <property type="entry name" value="PROKAR_LIPOPROTEIN"/>
    <property type="match status" value="1"/>
</dbReference>
<sequence>MRLIATLSILIGSLLLSACIHKGTNPVDPYESINRNIHNFNMAFDATMLKPPAKFYKKVVPSPLRRGINNMYNNVYMLPTVASDVFQGQFNLAVKDSWRFLINSTIGIAGFFDVADKGFSLPPHYNDFGLTFAKWGNKNSAYIVIPFLGPSTIRDGLGLPLDYLFTPYPYLPSGVAIYSIAGLRYVDLRSQLLEAEPLMEQAIDKYSFIRDAYLQHRNFLITGEQADTDASLYVDGDDVNGYVDEENPATKKPVIQAKAK</sequence>
<keyword evidence="2 3" id="KW-0732">Signal</keyword>
<dbReference type="STRING" id="1212489.Ldro_2310"/>
<dbReference type="RefSeq" id="WP_058496571.1">
    <property type="nucleotide sequence ID" value="NZ_LNXY01000027.1"/>
</dbReference>
<keyword evidence="4" id="KW-0449">Lipoprotein</keyword>
<dbReference type="PANTHER" id="PTHR30035">
    <property type="entry name" value="LIPOPROTEIN VACJ-RELATED"/>
    <property type="match status" value="1"/>
</dbReference>
<comment type="similarity">
    <text evidence="1">Belongs to the MlaA family.</text>
</comment>